<evidence type="ECO:0000313" key="2">
    <source>
        <dbReference type="Proteomes" id="UP001218218"/>
    </source>
</evidence>
<proteinExistence type="predicted"/>
<protein>
    <submittedName>
        <fullName evidence="1">Uncharacterized protein</fullName>
    </submittedName>
</protein>
<organism evidence="1 2">
    <name type="scientific">Mycena albidolilacea</name>
    <dbReference type="NCBI Taxonomy" id="1033008"/>
    <lineage>
        <taxon>Eukaryota</taxon>
        <taxon>Fungi</taxon>
        <taxon>Dikarya</taxon>
        <taxon>Basidiomycota</taxon>
        <taxon>Agaricomycotina</taxon>
        <taxon>Agaricomycetes</taxon>
        <taxon>Agaricomycetidae</taxon>
        <taxon>Agaricales</taxon>
        <taxon>Marasmiineae</taxon>
        <taxon>Mycenaceae</taxon>
        <taxon>Mycena</taxon>
    </lineage>
</organism>
<accession>A0AAD6Z8X8</accession>
<evidence type="ECO:0000313" key="1">
    <source>
        <dbReference type="EMBL" id="KAJ7312266.1"/>
    </source>
</evidence>
<name>A0AAD6Z8X8_9AGAR</name>
<keyword evidence="2" id="KW-1185">Reference proteome</keyword>
<dbReference type="EMBL" id="JARIHO010000073">
    <property type="protein sequence ID" value="KAJ7312266.1"/>
    <property type="molecule type" value="Genomic_DNA"/>
</dbReference>
<sequence length="199" mass="22387">MSTAVGLRLPHCVIITVEDFNPHPLKPDLFYVVATVVDVLLGLQSNESWAAAFVNMPQLLIAPPLSVFHGLYDHDVHSAISASLAPKPIQRGRLHNLIRLPPSLHHLPRYRISRLFDALRNQNAKTTTTVTIYGDMAWLNVFVVVIGPHEFTSSDAHWGLNQQFWTFRSDSNPEPHTTLAFRNDVSYIDLRLPCFAFPG</sequence>
<reference evidence="1" key="1">
    <citation type="submission" date="2023-03" db="EMBL/GenBank/DDBJ databases">
        <title>Massive genome expansion in bonnet fungi (Mycena s.s.) driven by repeated elements and novel gene families across ecological guilds.</title>
        <authorList>
            <consortium name="Lawrence Berkeley National Laboratory"/>
            <person name="Harder C.B."/>
            <person name="Miyauchi S."/>
            <person name="Viragh M."/>
            <person name="Kuo A."/>
            <person name="Thoen E."/>
            <person name="Andreopoulos B."/>
            <person name="Lu D."/>
            <person name="Skrede I."/>
            <person name="Drula E."/>
            <person name="Henrissat B."/>
            <person name="Morin E."/>
            <person name="Kohler A."/>
            <person name="Barry K."/>
            <person name="LaButti K."/>
            <person name="Morin E."/>
            <person name="Salamov A."/>
            <person name="Lipzen A."/>
            <person name="Mereny Z."/>
            <person name="Hegedus B."/>
            <person name="Baldrian P."/>
            <person name="Stursova M."/>
            <person name="Weitz H."/>
            <person name="Taylor A."/>
            <person name="Grigoriev I.V."/>
            <person name="Nagy L.G."/>
            <person name="Martin F."/>
            <person name="Kauserud H."/>
        </authorList>
    </citation>
    <scope>NUCLEOTIDE SEQUENCE</scope>
    <source>
        <strain evidence="1">CBHHK002</strain>
    </source>
</reference>
<dbReference type="Proteomes" id="UP001218218">
    <property type="component" value="Unassembled WGS sequence"/>
</dbReference>
<comment type="caution">
    <text evidence="1">The sequence shown here is derived from an EMBL/GenBank/DDBJ whole genome shotgun (WGS) entry which is preliminary data.</text>
</comment>
<dbReference type="AlphaFoldDB" id="A0AAD6Z8X8"/>
<gene>
    <name evidence="1" type="ORF">DFH08DRAFT_822301</name>
</gene>